<feature type="coiled-coil region" evidence="6">
    <location>
        <begin position="247"/>
        <end position="307"/>
    </location>
</feature>
<feature type="transmembrane region" description="Helical" evidence="7">
    <location>
        <begin position="818"/>
        <end position="843"/>
    </location>
</feature>
<comment type="caution">
    <text evidence="9">The sequence shown here is derived from an EMBL/GenBank/DDBJ whole genome shotgun (WGS) entry which is preliminary data.</text>
</comment>
<evidence type="ECO:0000256" key="5">
    <source>
        <dbReference type="ARBA" id="ARBA00023136"/>
    </source>
</evidence>
<proteinExistence type="predicted"/>
<feature type="transmembrane region" description="Helical" evidence="7">
    <location>
        <begin position="336"/>
        <end position="357"/>
    </location>
</feature>
<keyword evidence="4 7" id="KW-1133">Transmembrane helix</keyword>
<feature type="transmembrane region" description="Helical" evidence="7">
    <location>
        <begin position="378"/>
        <end position="409"/>
    </location>
</feature>
<reference evidence="9" key="2">
    <citation type="journal article" date="2021" name="PeerJ">
        <title>Extensive microbial diversity within the chicken gut microbiome revealed by metagenomics and culture.</title>
        <authorList>
            <person name="Gilroy R."/>
            <person name="Ravi A."/>
            <person name="Getino M."/>
            <person name="Pursley I."/>
            <person name="Horton D.L."/>
            <person name="Alikhan N.F."/>
            <person name="Baker D."/>
            <person name="Gharbi K."/>
            <person name="Hall N."/>
            <person name="Watson M."/>
            <person name="Adriaenssens E.M."/>
            <person name="Foster-Nyarko E."/>
            <person name="Jarju S."/>
            <person name="Secka A."/>
            <person name="Antonio M."/>
            <person name="Oren A."/>
            <person name="Chaudhuri R.R."/>
            <person name="La Ragione R."/>
            <person name="Hildebrand F."/>
            <person name="Pallen M.J."/>
        </authorList>
    </citation>
    <scope>NUCLEOTIDE SEQUENCE</scope>
    <source>
        <strain evidence="9">CHK193-30670</strain>
    </source>
</reference>
<dbReference type="AlphaFoldDB" id="A0A9D1LIN6"/>
<dbReference type="InterPro" id="IPR003838">
    <property type="entry name" value="ABC3_permease_C"/>
</dbReference>
<protein>
    <submittedName>
        <fullName evidence="9">FtsX-like permease family protein</fullName>
    </submittedName>
</protein>
<evidence type="ECO:0000256" key="4">
    <source>
        <dbReference type="ARBA" id="ARBA00022989"/>
    </source>
</evidence>
<keyword evidence="5 7" id="KW-0472">Membrane</keyword>
<accession>A0A9D1LIN6</accession>
<evidence type="ECO:0000256" key="1">
    <source>
        <dbReference type="ARBA" id="ARBA00004651"/>
    </source>
</evidence>
<evidence type="ECO:0000256" key="3">
    <source>
        <dbReference type="ARBA" id="ARBA00022692"/>
    </source>
</evidence>
<keyword evidence="6" id="KW-0175">Coiled coil</keyword>
<name>A0A9D1LIN6_9FIRM</name>
<dbReference type="EMBL" id="DVMT01000027">
    <property type="protein sequence ID" value="HIU40166.1"/>
    <property type="molecule type" value="Genomic_DNA"/>
</dbReference>
<feature type="transmembrane region" description="Helical" evidence="7">
    <location>
        <begin position="499"/>
        <end position="520"/>
    </location>
</feature>
<keyword evidence="2" id="KW-1003">Cell membrane</keyword>
<gene>
    <name evidence="9" type="ORF">IAB68_02550</name>
</gene>
<reference evidence="9" key="1">
    <citation type="submission" date="2020-10" db="EMBL/GenBank/DDBJ databases">
        <authorList>
            <person name="Gilroy R."/>
        </authorList>
    </citation>
    <scope>NUCLEOTIDE SEQUENCE</scope>
    <source>
        <strain evidence="9">CHK193-30670</strain>
    </source>
</reference>
<feature type="transmembrane region" description="Helical" evidence="7">
    <location>
        <begin position="21"/>
        <end position="39"/>
    </location>
</feature>
<comment type="subcellular location">
    <subcellularLocation>
        <location evidence="1">Cell membrane</location>
        <topology evidence="1">Multi-pass membrane protein</topology>
    </subcellularLocation>
</comment>
<feature type="domain" description="ABC3 transporter permease C-terminal" evidence="8">
    <location>
        <begin position="734"/>
        <end position="852"/>
    </location>
</feature>
<evidence type="ECO:0000256" key="2">
    <source>
        <dbReference type="ARBA" id="ARBA00022475"/>
    </source>
</evidence>
<dbReference type="InterPro" id="IPR038766">
    <property type="entry name" value="Membrane_comp_ABC_pdt"/>
</dbReference>
<evidence type="ECO:0000256" key="7">
    <source>
        <dbReference type="SAM" id="Phobius"/>
    </source>
</evidence>
<dbReference type="Proteomes" id="UP000824074">
    <property type="component" value="Unassembled WGS sequence"/>
</dbReference>
<feature type="domain" description="ABC3 transporter permease C-terminal" evidence="8">
    <location>
        <begin position="336"/>
        <end position="452"/>
    </location>
</feature>
<keyword evidence="3 7" id="KW-0812">Transmembrane</keyword>
<dbReference type="PANTHER" id="PTHR30287:SF1">
    <property type="entry name" value="INNER MEMBRANE PROTEIN"/>
    <property type="match status" value="1"/>
</dbReference>
<evidence type="ECO:0000313" key="10">
    <source>
        <dbReference type="Proteomes" id="UP000824074"/>
    </source>
</evidence>
<organism evidence="9 10">
    <name type="scientific">Candidatus Aphodocola excrementigallinarum</name>
    <dbReference type="NCBI Taxonomy" id="2840670"/>
    <lineage>
        <taxon>Bacteria</taxon>
        <taxon>Bacillati</taxon>
        <taxon>Bacillota</taxon>
        <taxon>Bacilli</taxon>
        <taxon>Candidatus Aphodocola</taxon>
    </lineage>
</organism>
<dbReference type="GO" id="GO:0005886">
    <property type="term" value="C:plasma membrane"/>
    <property type="evidence" value="ECO:0007669"/>
    <property type="project" value="UniProtKB-SubCell"/>
</dbReference>
<feature type="transmembrane region" description="Helical" evidence="7">
    <location>
        <begin position="429"/>
        <end position="453"/>
    </location>
</feature>
<evidence type="ECO:0000256" key="6">
    <source>
        <dbReference type="SAM" id="Coils"/>
    </source>
</evidence>
<dbReference type="Pfam" id="PF02687">
    <property type="entry name" value="FtsX"/>
    <property type="match status" value="2"/>
</dbReference>
<evidence type="ECO:0000313" key="9">
    <source>
        <dbReference type="EMBL" id="HIU40166.1"/>
    </source>
</evidence>
<feature type="transmembrane region" description="Helical" evidence="7">
    <location>
        <begin position="730"/>
        <end position="750"/>
    </location>
</feature>
<evidence type="ECO:0000259" key="8">
    <source>
        <dbReference type="Pfam" id="PF02687"/>
    </source>
</evidence>
<dbReference type="PANTHER" id="PTHR30287">
    <property type="entry name" value="MEMBRANE COMPONENT OF PREDICTED ABC SUPERFAMILY METABOLITE UPTAKE TRANSPORTER"/>
    <property type="match status" value="1"/>
</dbReference>
<feature type="transmembrane region" description="Helical" evidence="7">
    <location>
        <begin position="783"/>
        <end position="806"/>
    </location>
</feature>
<sequence>MVKNKSILKDTLREISFNKKRFILLLLIIMIGTGLFVGLKSTAKDMKQTSLDYYNKTNLFDIELTQKTGFVKSDVDKLKSIQGIKGVMLTKSLDVLASTDDKDYTLRLNSISDNKDDKKDDYINHLILTDGTYPKTVNEGLVDEAFLKDANLKIGDLVTLEPESDNLLRAKKIKIVGSIKNSLYSLANKTDDEKIDYYMYLPENDFTSNHYNYAYITLNNANKYDTYKKEYENYVQSFINDINNTINEGNKDKKEQITNELNEEIEELQDDLYRLNISSDETLKDEKEAIKKQINQNETKLSEIENDTLTVNTRNNHNGFYEYEQEIKRIENISKVVPLIFLLMTILVIVISTYKMILKEKNRIATLRSLGYTTFDILFKYILYALLASLIGSILGSFLFCKVIPLIIGYSYSIVYDMPNITTNLQMNYVLFSILFSVLTSILLTTLVFILTIKNNCLKLIKSSTPKKEVKKLENNNLFKKLGFLSKLAFKNVFRCKKITFITVIITCFITILLLVSFGYKNSSNKTINNQFNKINKYDMKIDVISNNSNKNINEIIKKLDDNKNIKQTKKVYSTNIDINTKNNNDTSYLMVIKNNKNLSDFINLKTEDNKNIKLSNDGVIISSSLANKLNLKVNDKITINLNNSNFKVKVSNIFKNYIDNNIYMSNSLYEKLTDKKVIYNSILLINNKLSDSKTEDLKYEISNLDNVLQVTDKKSAIESYQNMISSVNYVSYFLSISTIILAFIILYYLSRINISERKNEIVSLKQLGFYDKEIINYLFKESLIATIIGILIGLVSGSVISYLVMKNFNISTFIYSFNISIISYLLSIIIIIIILLIIYFILYYHLKKINIADEINENE</sequence>